<dbReference type="RefSeq" id="XP_026600033.1">
    <property type="nucleotide sequence ID" value="XM_026751685.1"/>
</dbReference>
<evidence type="ECO:0000259" key="9">
    <source>
        <dbReference type="PROSITE" id="PS50850"/>
    </source>
</evidence>
<evidence type="ECO:0000256" key="3">
    <source>
        <dbReference type="ARBA" id="ARBA00022989"/>
    </source>
</evidence>
<proteinExistence type="predicted"/>
<dbReference type="InterPro" id="IPR040079">
    <property type="entry name" value="Glutathione_S-Trfase"/>
</dbReference>
<feature type="domain" description="GST N-terminal" evidence="7">
    <location>
        <begin position="963"/>
        <end position="1041"/>
    </location>
</feature>
<feature type="transmembrane region" description="Helical" evidence="6">
    <location>
        <begin position="142"/>
        <end position="161"/>
    </location>
</feature>
<dbReference type="Gene3D" id="1.20.1250.20">
    <property type="entry name" value="MFS general substrate transporter like domains"/>
    <property type="match status" value="1"/>
</dbReference>
<dbReference type="Proteomes" id="UP000256690">
    <property type="component" value="Unassembled WGS sequence"/>
</dbReference>
<evidence type="ECO:0000259" key="8">
    <source>
        <dbReference type="PROSITE" id="PS50405"/>
    </source>
</evidence>
<dbReference type="Gene3D" id="1.20.1050.10">
    <property type="match status" value="1"/>
</dbReference>
<dbReference type="GeneID" id="38120039"/>
<feature type="transmembrane region" description="Helical" evidence="6">
    <location>
        <begin position="318"/>
        <end position="336"/>
    </location>
</feature>
<dbReference type="PROSITE" id="PS50405">
    <property type="entry name" value="GST_CTER"/>
    <property type="match status" value="1"/>
</dbReference>
<evidence type="ECO:0000313" key="11">
    <source>
        <dbReference type="Proteomes" id="UP000256690"/>
    </source>
</evidence>
<feature type="region of interest" description="Disordered" evidence="5">
    <location>
        <begin position="733"/>
        <end position="756"/>
    </location>
</feature>
<feature type="transmembrane region" description="Helical" evidence="6">
    <location>
        <begin position="453"/>
        <end position="472"/>
    </location>
</feature>
<dbReference type="InterPro" id="IPR004045">
    <property type="entry name" value="Glutathione_S-Trfase_N"/>
</dbReference>
<gene>
    <name evidence="10" type="ORF">DSM5745_09669</name>
</gene>
<keyword evidence="4 6" id="KW-0472">Membrane</keyword>
<dbReference type="Pfam" id="PF07690">
    <property type="entry name" value="MFS_1"/>
    <property type="match status" value="1"/>
</dbReference>
<evidence type="ECO:0008006" key="12">
    <source>
        <dbReference type="Google" id="ProtNLM"/>
    </source>
</evidence>
<evidence type="ECO:0000256" key="4">
    <source>
        <dbReference type="ARBA" id="ARBA00023136"/>
    </source>
</evidence>
<name>A0A3D8QW76_9EURO</name>
<dbReference type="PANTHER" id="PTHR23502">
    <property type="entry name" value="MAJOR FACILITATOR SUPERFAMILY"/>
    <property type="match status" value="1"/>
</dbReference>
<dbReference type="SUPFAM" id="SSF103473">
    <property type="entry name" value="MFS general substrate transporter"/>
    <property type="match status" value="1"/>
</dbReference>
<keyword evidence="2 6" id="KW-0812">Transmembrane</keyword>
<feature type="transmembrane region" description="Helical" evidence="6">
    <location>
        <begin position="357"/>
        <end position="378"/>
    </location>
</feature>
<dbReference type="Pfam" id="PF13417">
    <property type="entry name" value="GST_N_3"/>
    <property type="match status" value="1"/>
</dbReference>
<feature type="compositionally biased region" description="Polar residues" evidence="5">
    <location>
        <begin position="932"/>
        <end position="949"/>
    </location>
</feature>
<organism evidence="10 11">
    <name type="scientific">Aspergillus mulundensis</name>
    <dbReference type="NCBI Taxonomy" id="1810919"/>
    <lineage>
        <taxon>Eukaryota</taxon>
        <taxon>Fungi</taxon>
        <taxon>Dikarya</taxon>
        <taxon>Ascomycota</taxon>
        <taxon>Pezizomycotina</taxon>
        <taxon>Eurotiomycetes</taxon>
        <taxon>Eurotiomycetidae</taxon>
        <taxon>Eurotiales</taxon>
        <taxon>Aspergillaceae</taxon>
        <taxon>Aspergillus</taxon>
        <taxon>Aspergillus subgen. Nidulantes</taxon>
    </lineage>
</organism>
<feature type="compositionally biased region" description="Basic and acidic residues" evidence="5">
    <location>
        <begin position="904"/>
        <end position="913"/>
    </location>
</feature>
<evidence type="ECO:0000256" key="6">
    <source>
        <dbReference type="SAM" id="Phobius"/>
    </source>
</evidence>
<dbReference type="STRING" id="1810919.A0A3D8QW76"/>
<accession>A0A3D8QW76</accession>
<dbReference type="PANTHER" id="PTHR23502:SF157">
    <property type="entry name" value="MAJOR FACILITATOR SUPERFAMILY (MFS) PROFILE DOMAIN-CONTAINING PROTEIN-RELATED"/>
    <property type="match status" value="1"/>
</dbReference>
<dbReference type="SUPFAM" id="SSF52833">
    <property type="entry name" value="Thioredoxin-like"/>
    <property type="match status" value="1"/>
</dbReference>
<feature type="transmembrane region" description="Helical" evidence="6">
    <location>
        <begin position="275"/>
        <end position="298"/>
    </location>
</feature>
<keyword evidence="3 6" id="KW-1133">Transmembrane helix</keyword>
<keyword evidence="11" id="KW-1185">Reference proteome</keyword>
<dbReference type="FunFam" id="1.20.1250.20:FF:000475">
    <property type="entry name" value="MFS multidrug transporter, putative"/>
    <property type="match status" value="1"/>
</dbReference>
<dbReference type="InterPro" id="IPR010987">
    <property type="entry name" value="Glutathione-S-Trfase_C-like"/>
</dbReference>
<dbReference type="GO" id="GO:0022857">
    <property type="term" value="F:transmembrane transporter activity"/>
    <property type="evidence" value="ECO:0007669"/>
    <property type="project" value="InterPro"/>
</dbReference>
<dbReference type="OrthoDB" id="4951845at2759"/>
<feature type="domain" description="GST C-terminal" evidence="8">
    <location>
        <begin position="1047"/>
        <end position="1183"/>
    </location>
</feature>
<feature type="transmembrane region" description="Helical" evidence="6">
    <location>
        <begin position="87"/>
        <end position="105"/>
    </location>
</feature>
<evidence type="ECO:0000256" key="5">
    <source>
        <dbReference type="SAM" id="MobiDB-lite"/>
    </source>
</evidence>
<feature type="transmembrane region" description="Helical" evidence="6">
    <location>
        <begin position="53"/>
        <end position="75"/>
    </location>
</feature>
<dbReference type="CDD" id="cd00570">
    <property type="entry name" value="GST_N_family"/>
    <property type="match status" value="1"/>
</dbReference>
<feature type="region of interest" description="Disordered" evidence="5">
    <location>
        <begin position="889"/>
        <end position="957"/>
    </location>
</feature>
<feature type="domain" description="Major facilitator superfamily (MFS) profile" evidence="9">
    <location>
        <begin position="47"/>
        <end position="474"/>
    </location>
</feature>
<dbReference type="SFLD" id="SFLDG00358">
    <property type="entry name" value="Main_(cytGST)"/>
    <property type="match status" value="1"/>
</dbReference>
<dbReference type="Gene3D" id="3.40.30.10">
    <property type="entry name" value="Glutaredoxin"/>
    <property type="match status" value="1"/>
</dbReference>
<dbReference type="PROSITE" id="PS50850">
    <property type="entry name" value="MFS"/>
    <property type="match status" value="1"/>
</dbReference>
<reference evidence="10 11" key="1">
    <citation type="journal article" date="2018" name="IMA Fungus">
        <title>IMA Genome-F 9: Draft genome sequence of Annulohypoxylon stygium, Aspergillus mulundensis, Berkeleyomyces basicola (syn. Thielaviopsis basicola), Ceratocystis smalleyi, two Cercospora beticola strains, Coleophoma cylindrospora, Fusarium fracticaudum, Phialophora cf. hyalina, and Morchella septimelata.</title>
        <authorList>
            <person name="Wingfield B.D."/>
            <person name="Bills G.F."/>
            <person name="Dong Y."/>
            <person name="Huang W."/>
            <person name="Nel W.J."/>
            <person name="Swalarsk-Parry B.S."/>
            <person name="Vaghefi N."/>
            <person name="Wilken P.M."/>
            <person name="An Z."/>
            <person name="de Beer Z.W."/>
            <person name="De Vos L."/>
            <person name="Chen L."/>
            <person name="Duong T.A."/>
            <person name="Gao Y."/>
            <person name="Hammerbacher A."/>
            <person name="Kikkert J.R."/>
            <person name="Li Y."/>
            <person name="Li H."/>
            <person name="Li K."/>
            <person name="Li Q."/>
            <person name="Liu X."/>
            <person name="Ma X."/>
            <person name="Naidoo K."/>
            <person name="Pethybridge S.J."/>
            <person name="Sun J."/>
            <person name="Steenkamp E.T."/>
            <person name="van der Nest M.A."/>
            <person name="van Wyk S."/>
            <person name="Wingfield M.J."/>
            <person name="Xiong C."/>
            <person name="Yue Q."/>
            <person name="Zhang X."/>
        </authorList>
    </citation>
    <scope>NUCLEOTIDE SEQUENCE [LARGE SCALE GENOMIC DNA]</scope>
    <source>
        <strain evidence="10 11">DSM 5745</strain>
    </source>
</reference>
<dbReference type="Pfam" id="PF13410">
    <property type="entry name" value="GST_C_2"/>
    <property type="match status" value="1"/>
</dbReference>
<dbReference type="EMBL" id="PVWQ01000013">
    <property type="protein sequence ID" value="RDW65930.1"/>
    <property type="molecule type" value="Genomic_DNA"/>
</dbReference>
<dbReference type="PROSITE" id="PS50404">
    <property type="entry name" value="GST_NTER"/>
    <property type="match status" value="1"/>
</dbReference>
<dbReference type="SFLD" id="SFLDS00019">
    <property type="entry name" value="Glutathione_Transferase_(cytos"/>
    <property type="match status" value="1"/>
</dbReference>
<evidence type="ECO:0000256" key="2">
    <source>
        <dbReference type="ARBA" id="ARBA00022692"/>
    </source>
</evidence>
<feature type="region of interest" description="Disordered" evidence="5">
    <location>
        <begin position="614"/>
        <end position="636"/>
    </location>
</feature>
<dbReference type="InterPro" id="IPR011701">
    <property type="entry name" value="MFS"/>
</dbReference>
<dbReference type="InterPro" id="IPR036282">
    <property type="entry name" value="Glutathione-S-Trfase_C_sf"/>
</dbReference>
<dbReference type="InterPro" id="IPR036249">
    <property type="entry name" value="Thioredoxin-like_sf"/>
</dbReference>
<comment type="subcellular location">
    <subcellularLocation>
        <location evidence="1">Membrane</location>
        <topology evidence="1">Multi-pass membrane protein</topology>
    </subcellularLocation>
</comment>
<dbReference type="AlphaFoldDB" id="A0A3D8QW76"/>
<dbReference type="GO" id="GO:0016020">
    <property type="term" value="C:membrane"/>
    <property type="evidence" value="ECO:0007669"/>
    <property type="project" value="UniProtKB-SubCell"/>
</dbReference>
<evidence type="ECO:0000256" key="1">
    <source>
        <dbReference type="ARBA" id="ARBA00004141"/>
    </source>
</evidence>
<feature type="transmembrane region" description="Helical" evidence="6">
    <location>
        <begin position="117"/>
        <end position="136"/>
    </location>
</feature>
<dbReference type="InterPro" id="IPR036259">
    <property type="entry name" value="MFS_trans_sf"/>
</dbReference>
<feature type="transmembrane region" description="Helical" evidence="6">
    <location>
        <begin position="173"/>
        <end position="193"/>
    </location>
</feature>
<dbReference type="SUPFAM" id="SSF47616">
    <property type="entry name" value="GST C-terminal domain-like"/>
    <property type="match status" value="1"/>
</dbReference>
<protein>
    <recommendedName>
        <fullName evidence="12">Major facilitator superfamily (MFS) profile domain-containing protein</fullName>
    </recommendedName>
</protein>
<feature type="transmembrane region" description="Helical" evidence="6">
    <location>
        <begin position="205"/>
        <end position="224"/>
    </location>
</feature>
<comment type="caution">
    <text evidence="10">The sequence shown here is derived from an EMBL/GenBank/DDBJ whole genome shotgun (WGS) entry which is preliminary data.</text>
</comment>
<dbReference type="InterPro" id="IPR020846">
    <property type="entry name" value="MFS_dom"/>
</dbReference>
<evidence type="ECO:0000259" key="7">
    <source>
        <dbReference type="PROSITE" id="PS50404"/>
    </source>
</evidence>
<sequence length="1195" mass="132179">MSQLESDKDVLQHSLAQYGLRVAADGYHIQWAVGNPRHPRNWLISRKIHDISLLIFLEFFTTSVSTAGSTAANVASKEFGISDELSIFIFVTVYLLGQALGGIILPPYSECFGRKKLYIISSGTYSICCVIIAAIPSVKGVVFGRALSGFLSAIPSTIVVGSVEDMFNSRDRVWMIWIWALVANLGLVVGPIMGTFVTADLHWTWLFYVAAIVTGILTLLLLGIRESRPALLLEREVANLREMTKIDYLVSLNPDSAPDLRTFVRVALGRPIRLFFTELIVFAVSVMSAVATALVYLFTQCLPPIYVSLGFSEKQACLPFIAIGAGLSLGLLTRYLDMHLIERRRRHGTILLPEHKLAGFWIGSGVLAGALWAFAWTIPPAVQHLHWVISVLALVLIGYALNEIDYVLGGYLADSYLSYAASGLAALSLIRALLSGILPLVSSPMFTNLGANVAVSLLAAVATLFCLVPPLFSRFGETIRARSKFAKYSLDMYQEHSVDEDGIQESLHLLGSAMDDLGLRDPDPLRPLQPLLSSVAENASNLAASGKHHESDQHQLDVDVDVEARSLQRLQSAVAEFDQYDLHQHQHQHQGQGQLGERELRPEDAYGTLMPQDQTSLRTAQPQPQPQPQTSSSNESIFASKENGYLRDVASIADPPDLEAWRERLFNVDEMIVMSEEEYDPVSRVCAAIYRQLTDLTTRFRTYFPHVDNIYSHRSTQHYKRKPLVSHYWDCRLKGRPPGTPKSDDPNKKKRKRTARQRDLCDVKVKITEYFPGYAAGFGAGAVSLEAGGLGSEQQQQQLQQGFSLSYSAADVDPALSVSGEVLPSVNALLQFPAAAAGSGGGFVPGAEMRESQGQIQPFGVLTPNPPLPEGHPGADGGRFFTIQRVNGNGANGKNDGVGGGHRHTLEESDRVKKNSVQRHLLKEARERKKSLSATRTMSAPKSYHTQATGPAAETAERHAEDSDLKLYGSCFCPFVQRVWIALELKGLPYQYIEVDPYKKPQSLLDVNPRGLVPALRHGDWGSYESSVLLEYLEDLNVDPPLLPPGDAKLRAHCRLWADFVNRHIVPSFYRVLQEQDQQKQIEHAQELRDSFNTLVGAADQEGPFFLGRDISFVDVQIAPWVVRLNRVLKPYRGWPDPEPGTRWGAWVDAIEANEHIKATTSSPDLYLDSYERYAENRPNTSQLANAINSGRGLP</sequence>
<feature type="transmembrane region" description="Helical" evidence="6">
    <location>
        <begin position="416"/>
        <end position="441"/>
    </location>
</feature>
<evidence type="ECO:0000313" key="10">
    <source>
        <dbReference type="EMBL" id="RDW65930.1"/>
    </source>
</evidence>